<keyword evidence="5" id="KW-0472">Membrane</keyword>
<evidence type="ECO:0000313" key="9">
    <source>
        <dbReference type="Proteomes" id="UP001293593"/>
    </source>
</evidence>
<dbReference type="PANTHER" id="PTHR47976">
    <property type="entry name" value="G-TYPE LECTIN S-RECEPTOR-LIKE SERINE/THREONINE-PROTEIN KINASE SD2-5"/>
    <property type="match status" value="1"/>
</dbReference>
<keyword evidence="3" id="KW-0325">Glycoprotein</keyword>
<evidence type="ECO:0000256" key="4">
    <source>
        <dbReference type="SAM" id="MobiDB-lite"/>
    </source>
</evidence>
<accession>A0AAE1TFE4</accession>
<keyword evidence="5" id="KW-1133">Transmembrane helix</keyword>
<dbReference type="Proteomes" id="UP001293593">
    <property type="component" value="Unassembled WGS sequence"/>
</dbReference>
<evidence type="ECO:0000256" key="5">
    <source>
        <dbReference type="SAM" id="Phobius"/>
    </source>
</evidence>
<dbReference type="AlphaFoldDB" id="A0AAE1TFE4"/>
<dbReference type="PIRSF" id="PIRSF002686">
    <property type="entry name" value="SLG"/>
    <property type="match status" value="1"/>
</dbReference>
<dbReference type="InterPro" id="IPR036426">
    <property type="entry name" value="Bulb-type_lectin_dom_sf"/>
</dbReference>
<protein>
    <recommendedName>
        <fullName evidence="7">Apple domain-containing protein</fullName>
    </recommendedName>
</protein>
<dbReference type="SUPFAM" id="SSF51110">
    <property type="entry name" value="alpha-D-mannose-specific plant lectins"/>
    <property type="match status" value="1"/>
</dbReference>
<keyword evidence="1 6" id="KW-0732">Signal</keyword>
<dbReference type="InterPro" id="IPR003609">
    <property type="entry name" value="Pan_app"/>
</dbReference>
<evidence type="ECO:0000313" key="8">
    <source>
        <dbReference type="EMBL" id="KAK4281614.1"/>
    </source>
</evidence>
<organism evidence="8 9">
    <name type="scientific">Acacia crassicarpa</name>
    <name type="common">northern wattle</name>
    <dbReference type="NCBI Taxonomy" id="499986"/>
    <lineage>
        <taxon>Eukaryota</taxon>
        <taxon>Viridiplantae</taxon>
        <taxon>Streptophyta</taxon>
        <taxon>Embryophyta</taxon>
        <taxon>Tracheophyta</taxon>
        <taxon>Spermatophyta</taxon>
        <taxon>Magnoliopsida</taxon>
        <taxon>eudicotyledons</taxon>
        <taxon>Gunneridae</taxon>
        <taxon>Pentapetalae</taxon>
        <taxon>rosids</taxon>
        <taxon>fabids</taxon>
        <taxon>Fabales</taxon>
        <taxon>Fabaceae</taxon>
        <taxon>Caesalpinioideae</taxon>
        <taxon>mimosoid clade</taxon>
        <taxon>Acacieae</taxon>
        <taxon>Acacia</taxon>
    </lineage>
</organism>
<dbReference type="Pfam" id="PF01453">
    <property type="entry name" value="B_lectin"/>
    <property type="match status" value="1"/>
</dbReference>
<dbReference type="InterPro" id="IPR035446">
    <property type="entry name" value="SLSG/EP1"/>
</dbReference>
<sequence length="488" mass="53846">MDYIRLPSTLIILLLVFSSDTTWPSCLAVTSAQELLKGFSATPVSSVSSFQPILSDQFGNFSLGFLRLNRNQLALAVIHVASSEPLWSANPIHLASWSQSTRLFFNGSLVISDPETDLLWSTATHDGDRVVLLNTSNLQVQKNGDSGSVIWQSFDFPTNTIVQDQNFTASMALVSLNGLYSMRMGADFMGLYATYTGGSDELYWKRTPLEAKAEIVEGDGPIYARISSDGYLGMYQTSTKPLDVQKFKNFQRPNPLFLMVRTEPDGNLKGYCWDGSTWVLNYQAIDDICELPNPCGSYGLCTPGASECSCLDNRTSYSSPGGCMKEGYGDLCGSGIAEDSYWVLRRRGVEPAHKELMRYEMANSLEKCEGMCEDDCRCWGALYYNATGYCYVVEHPIQTMVGTGVESKVGYFKVRKDARGQRKRVGMVVGIVLGVVVVAAVIGAVSYERRRRRGGGKGMGEEEDRVTSGPYKNLESASFRSIEMSNSH</sequence>
<dbReference type="EMBL" id="JAWXYG010000002">
    <property type="protein sequence ID" value="KAK4281614.1"/>
    <property type="molecule type" value="Genomic_DNA"/>
</dbReference>
<evidence type="ECO:0000256" key="1">
    <source>
        <dbReference type="ARBA" id="ARBA00022729"/>
    </source>
</evidence>
<feature type="chain" id="PRO_5041982359" description="Apple domain-containing protein" evidence="6">
    <location>
        <begin position="29"/>
        <end position="488"/>
    </location>
</feature>
<evidence type="ECO:0000256" key="3">
    <source>
        <dbReference type="ARBA" id="ARBA00023180"/>
    </source>
</evidence>
<feature type="region of interest" description="Disordered" evidence="4">
    <location>
        <begin position="452"/>
        <end position="471"/>
    </location>
</feature>
<keyword evidence="2" id="KW-1015">Disulfide bond</keyword>
<evidence type="ECO:0000259" key="7">
    <source>
        <dbReference type="PROSITE" id="PS50948"/>
    </source>
</evidence>
<evidence type="ECO:0000256" key="2">
    <source>
        <dbReference type="ARBA" id="ARBA00023157"/>
    </source>
</evidence>
<reference evidence="8" key="1">
    <citation type="submission" date="2023-10" db="EMBL/GenBank/DDBJ databases">
        <title>Chromosome-level genome of the transformable northern wattle, Acacia crassicarpa.</title>
        <authorList>
            <person name="Massaro I."/>
            <person name="Sinha N.R."/>
            <person name="Poethig S."/>
            <person name="Leichty A.R."/>
        </authorList>
    </citation>
    <scope>NUCLEOTIDE SEQUENCE</scope>
    <source>
        <strain evidence="8">Acra3RX</strain>
        <tissue evidence="8">Leaf</tissue>
    </source>
</reference>
<evidence type="ECO:0000256" key="6">
    <source>
        <dbReference type="SAM" id="SignalP"/>
    </source>
</evidence>
<keyword evidence="5" id="KW-0812">Transmembrane</keyword>
<feature type="transmembrane region" description="Helical" evidence="5">
    <location>
        <begin position="425"/>
        <end position="447"/>
    </location>
</feature>
<keyword evidence="9" id="KW-1185">Reference proteome</keyword>
<dbReference type="PROSITE" id="PS50948">
    <property type="entry name" value="PAN"/>
    <property type="match status" value="1"/>
</dbReference>
<dbReference type="InterPro" id="IPR051343">
    <property type="entry name" value="G-type_lectin_kinases/EP1-like"/>
</dbReference>
<feature type="domain" description="Apple" evidence="7">
    <location>
        <begin position="332"/>
        <end position="416"/>
    </location>
</feature>
<proteinExistence type="predicted"/>
<dbReference type="Gene3D" id="2.90.10.30">
    <property type="match status" value="1"/>
</dbReference>
<dbReference type="SMART" id="SM00108">
    <property type="entry name" value="B_lectin"/>
    <property type="match status" value="1"/>
</dbReference>
<comment type="caution">
    <text evidence="8">The sequence shown here is derived from an EMBL/GenBank/DDBJ whole genome shotgun (WGS) entry which is preliminary data.</text>
</comment>
<gene>
    <name evidence="8" type="ORF">QN277_013085</name>
</gene>
<name>A0AAE1TFE4_9FABA</name>
<dbReference type="InterPro" id="IPR001480">
    <property type="entry name" value="Bulb-type_lectin_dom"/>
</dbReference>
<feature type="signal peptide" evidence="6">
    <location>
        <begin position="1"/>
        <end position="28"/>
    </location>
</feature>